<protein>
    <submittedName>
        <fullName evidence="4">Putative Sterol uptake control protein 2</fullName>
    </submittedName>
</protein>
<keyword evidence="1" id="KW-0539">Nucleus</keyword>
<dbReference type="Gene3D" id="4.10.240.10">
    <property type="entry name" value="Zn(2)-C6 fungal-type DNA-binding domain"/>
    <property type="match status" value="1"/>
</dbReference>
<dbReference type="SMART" id="SM00066">
    <property type="entry name" value="GAL4"/>
    <property type="match status" value="1"/>
</dbReference>
<feature type="compositionally biased region" description="Basic residues" evidence="2">
    <location>
        <begin position="47"/>
        <end position="56"/>
    </location>
</feature>
<dbReference type="OrthoDB" id="27218at2759"/>
<dbReference type="InterPro" id="IPR001138">
    <property type="entry name" value="Zn2Cys6_DnaBD"/>
</dbReference>
<sequence length="508" mass="55945">MPRHSTATASPLGVSPVTPDDHNNHHHATTTSTSPVIPNTPGGSALKTRRSHRKSRNGCAECKRRHIRCDERRPECSNCSIADRACAYPNAAPTATAASNQNRARKADQQQQRQDNVSPASSGHAVDPCSMVWTPAASDTAAGDGQMYLNNGYPQHPSKQYHQQQYSISDPPTPHTTDSPGLASIAHSPHPGQFNAQHLMLLHHAVTDMDHGGVGPPGQMQQIVSIAICRTTDAPYLIDEMLALSALHIASQLPDDASPQATRFGGAMSVPALQRLATELQTRAVTSFTRLTKGIAADDTETCVPRFLFSSILSLHSLAETLTVLRSDDVNFHSFIDRFVDCFHLHRGVRAVIQPTFQFLIQSELRPLLEITHQAVPHSQTPGGECVPLQELLSTSDLADANLQACRAAVEKLQWSFDLYNNLPDRNGPHAASGFSVMVQAEYVEVLRKHRPEALVILAHYGVLLHRCRRFWMFRDAGARMIHIIAKHLGSYWHKAMAWPLRVVEVER</sequence>
<dbReference type="PANTHER" id="PTHR47784">
    <property type="entry name" value="STEROL UPTAKE CONTROL PROTEIN 2"/>
    <property type="match status" value="1"/>
</dbReference>
<feature type="region of interest" description="Disordered" evidence="2">
    <location>
        <begin position="96"/>
        <end position="126"/>
    </location>
</feature>
<dbReference type="CDD" id="cd00067">
    <property type="entry name" value="GAL4"/>
    <property type="match status" value="1"/>
</dbReference>
<dbReference type="InterPro" id="IPR053157">
    <property type="entry name" value="Sterol_Uptake_Regulator"/>
</dbReference>
<accession>A0A0A1SIF1</accession>
<evidence type="ECO:0000313" key="5">
    <source>
        <dbReference type="Proteomes" id="UP000039046"/>
    </source>
</evidence>
<dbReference type="SUPFAM" id="SSF57701">
    <property type="entry name" value="Zn2/Cys6 DNA-binding domain"/>
    <property type="match status" value="1"/>
</dbReference>
<reference evidence="4 5" key="1">
    <citation type="journal article" date="2015" name="Genome Announc.">
        <title>Draft Genome Sequence and Gene Annotation of the Entomopathogenic Fungus Verticillium hemipterigenum.</title>
        <authorList>
            <person name="Horn F."/>
            <person name="Habel A."/>
            <person name="Scharf D.H."/>
            <person name="Dworschak J."/>
            <person name="Brakhage A.A."/>
            <person name="Guthke R."/>
            <person name="Hertweck C."/>
            <person name="Linde J."/>
        </authorList>
    </citation>
    <scope>NUCLEOTIDE SEQUENCE [LARGE SCALE GENOMIC DNA]</scope>
</reference>
<gene>
    <name evidence="4" type="ORF">VHEMI00140</name>
</gene>
<dbReference type="PROSITE" id="PS00463">
    <property type="entry name" value="ZN2_CY6_FUNGAL_1"/>
    <property type="match status" value="1"/>
</dbReference>
<feature type="compositionally biased region" description="Polar residues" evidence="2">
    <location>
        <begin position="148"/>
        <end position="168"/>
    </location>
</feature>
<evidence type="ECO:0000256" key="2">
    <source>
        <dbReference type="SAM" id="MobiDB-lite"/>
    </source>
</evidence>
<dbReference type="Pfam" id="PF00172">
    <property type="entry name" value="Zn_clus"/>
    <property type="match status" value="1"/>
</dbReference>
<feature type="domain" description="Zn(2)-C6 fungal-type" evidence="3">
    <location>
        <begin position="58"/>
        <end position="88"/>
    </location>
</feature>
<proteinExistence type="predicted"/>
<organism evidence="4 5">
    <name type="scientific">[Torrubiella] hemipterigena</name>
    <dbReference type="NCBI Taxonomy" id="1531966"/>
    <lineage>
        <taxon>Eukaryota</taxon>
        <taxon>Fungi</taxon>
        <taxon>Dikarya</taxon>
        <taxon>Ascomycota</taxon>
        <taxon>Pezizomycotina</taxon>
        <taxon>Sordariomycetes</taxon>
        <taxon>Hypocreomycetidae</taxon>
        <taxon>Hypocreales</taxon>
        <taxon>Clavicipitaceae</taxon>
        <taxon>Clavicipitaceae incertae sedis</taxon>
        <taxon>'Torrubiella' clade</taxon>
    </lineage>
</organism>
<dbReference type="PANTHER" id="PTHR47784:SF4">
    <property type="entry name" value="ZN(II)2CYS6 TRANSCRIPTION FACTOR (EUROFUNG)"/>
    <property type="match status" value="1"/>
</dbReference>
<dbReference type="STRING" id="1531966.A0A0A1SIF1"/>
<evidence type="ECO:0000259" key="3">
    <source>
        <dbReference type="PROSITE" id="PS50048"/>
    </source>
</evidence>
<dbReference type="GO" id="GO:0001228">
    <property type="term" value="F:DNA-binding transcription activator activity, RNA polymerase II-specific"/>
    <property type="evidence" value="ECO:0007669"/>
    <property type="project" value="TreeGrafter"/>
</dbReference>
<dbReference type="InterPro" id="IPR036864">
    <property type="entry name" value="Zn2-C6_fun-type_DNA-bd_sf"/>
</dbReference>
<keyword evidence="5" id="KW-1185">Reference proteome</keyword>
<dbReference type="AlphaFoldDB" id="A0A0A1SIF1"/>
<dbReference type="HOGENOM" id="CLU_024934_2_0_1"/>
<dbReference type="EMBL" id="CDHN01000001">
    <property type="protein sequence ID" value="CEJ79928.1"/>
    <property type="molecule type" value="Genomic_DNA"/>
</dbReference>
<dbReference type="GO" id="GO:0008270">
    <property type="term" value="F:zinc ion binding"/>
    <property type="evidence" value="ECO:0007669"/>
    <property type="project" value="InterPro"/>
</dbReference>
<dbReference type="PROSITE" id="PS50048">
    <property type="entry name" value="ZN2_CY6_FUNGAL_2"/>
    <property type="match status" value="1"/>
</dbReference>
<feature type="region of interest" description="Disordered" evidence="2">
    <location>
        <begin position="1"/>
        <end position="61"/>
    </location>
</feature>
<dbReference type="Proteomes" id="UP000039046">
    <property type="component" value="Unassembled WGS sequence"/>
</dbReference>
<evidence type="ECO:0000256" key="1">
    <source>
        <dbReference type="ARBA" id="ARBA00023242"/>
    </source>
</evidence>
<feature type="region of interest" description="Disordered" evidence="2">
    <location>
        <begin position="145"/>
        <end position="190"/>
    </location>
</feature>
<evidence type="ECO:0000313" key="4">
    <source>
        <dbReference type="EMBL" id="CEJ79928.1"/>
    </source>
</evidence>
<name>A0A0A1SIF1_9HYPO</name>